<evidence type="ECO:0000256" key="10">
    <source>
        <dbReference type="ARBA" id="ARBA00023112"/>
    </source>
</evidence>
<dbReference type="NCBIfam" id="NF007454">
    <property type="entry name" value="PRK10019.1"/>
    <property type="match status" value="1"/>
</dbReference>
<accession>A0A4P7PED3</accession>
<feature type="transmembrane region" description="Helical" evidence="13">
    <location>
        <begin position="15"/>
        <end position="33"/>
    </location>
</feature>
<dbReference type="PANTHER" id="PTHR40659">
    <property type="entry name" value="NICKEL/COBALT EFFLUX SYSTEM RCNA"/>
    <property type="match status" value="1"/>
</dbReference>
<dbReference type="KEGG" id="pvk:EPZ47_09700"/>
<keyword evidence="6" id="KW-0533">Nickel</keyword>
<dbReference type="InterPro" id="IPR051224">
    <property type="entry name" value="NiCoT_RcnA"/>
</dbReference>
<comment type="function">
    <text evidence="1">Efflux system for nickel and cobalt.</text>
</comment>
<feature type="transmembrane region" description="Helical" evidence="13">
    <location>
        <begin position="210"/>
        <end position="232"/>
    </location>
</feature>
<keyword evidence="8 13" id="KW-1133">Transmembrane helix</keyword>
<comment type="subcellular location">
    <subcellularLocation>
        <location evidence="2 13">Cell membrane</location>
        <topology evidence="2 13">Multi-pass membrane protein</topology>
    </subcellularLocation>
</comment>
<evidence type="ECO:0000313" key="15">
    <source>
        <dbReference type="Proteomes" id="UP000296468"/>
    </source>
</evidence>
<dbReference type="Proteomes" id="UP000296468">
    <property type="component" value="Chromosome"/>
</dbReference>
<name>A0A4P7PED3_9PSED</name>
<proteinExistence type="inferred from homology"/>
<dbReference type="GO" id="GO:0015099">
    <property type="term" value="F:nickel cation transmembrane transporter activity"/>
    <property type="evidence" value="ECO:0007669"/>
    <property type="project" value="UniProtKB-UniRule"/>
</dbReference>
<keyword evidence="4 13" id="KW-0813">Transport</keyword>
<evidence type="ECO:0000256" key="2">
    <source>
        <dbReference type="ARBA" id="ARBA00004651"/>
    </source>
</evidence>
<gene>
    <name evidence="14" type="ORF">EPZ47_09700</name>
</gene>
<dbReference type="RefSeq" id="WP_135844556.1">
    <property type="nucleotide sequence ID" value="NZ_CP035088.1"/>
</dbReference>
<keyword evidence="3" id="KW-0171">Cobalt transport</keyword>
<dbReference type="GO" id="GO:0010045">
    <property type="term" value="P:response to nickel cation"/>
    <property type="evidence" value="ECO:0007669"/>
    <property type="project" value="TreeGrafter"/>
</dbReference>
<feature type="transmembrane region" description="Helical" evidence="13">
    <location>
        <begin position="174"/>
        <end position="198"/>
    </location>
</feature>
<evidence type="ECO:0000256" key="13">
    <source>
        <dbReference type="RuleBase" id="RU362101"/>
    </source>
</evidence>
<keyword evidence="11 13" id="KW-0472">Membrane</keyword>
<keyword evidence="7 13" id="KW-0812">Transmembrane</keyword>
<keyword evidence="12" id="KW-0170">Cobalt</keyword>
<dbReference type="GO" id="GO:0032025">
    <property type="term" value="P:response to cobalt ion"/>
    <property type="evidence" value="ECO:0007669"/>
    <property type="project" value="TreeGrafter"/>
</dbReference>
<organism evidence="14 15">
    <name type="scientific">Pseudomonas viciae</name>
    <dbReference type="NCBI Taxonomy" id="2505979"/>
    <lineage>
        <taxon>Bacteria</taxon>
        <taxon>Pseudomonadati</taxon>
        <taxon>Pseudomonadota</taxon>
        <taxon>Gammaproteobacteria</taxon>
        <taxon>Pseudomonadales</taxon>
        <taxon>Pseudomonadaceae</taxon>
        <taxon>Pseudomonas</taxon>
    </lineage>
</organism>
<sequence>MPNFAELLQQGGAHAWLYFPSAILLGALHGLEPGHSKTMMAAFIVAIRGSVKQAVLLGLAATLSHTAVVWLVAIGGMYLGQGLDAKTTEPYFQLASSGLIIAIALWMLWRTWRGEQVFKLEHRHDHTHHHDHHDDHNHDELKDLAPSLDGYQDAHERAHANDIRKRFTNREVTTGQIVVFGLTGGLIPCPAAITVLLLCLQVKEVALGGMLVLSFSIGLAITLVTVGAAAAIGARQASNRWPWLGSVARRAPYLSSVLIIGVGLYVGIHGWNGLNA</sequence>
<comment type="similarity">
    <text evidence="13">Belongs to the NiCoT transporter (TC 2.A.52) family.</text>
</comment>
<dbReference type="GO" id="GO:0005886">
    <property type="term" value="C:plasma membrane"/>
    <property type="evidence" value="ECO:0007669"/>
    <property type="project" value="UniProtKB-SubCell"/>
</dbReference>
<evidence type="ECO:0000256" key="9">
    <source>
        <dbReference type="ARBA" id="ARBA00023065"/>
    </source>
</evidence>
<dbReference type="GO" id="GO:0006824">
    <property type="term" value="P:cobalt ion transport"/>
    <property type="evidence" value="ECO:0007669"/>
    <property type="project" value="UniProtKB-KW"/>
</dbReference>
<protein>
    <recommendedName>
        <fullName evidence="13">Nickel/cobalt efflux system</fullName>
    </recommendedName>
</protein>
<dbReference type="PANTHER" id="PTHR40659:SF1">
    <property type="entry name" value="NICKEL_COBALT EFFLUX SYSTEM RCNA"/>
    <property type="match status" value="1"/>
</dbReference>
<dbReference type="Pfam" id="PF03824">
    <property type="entry name" value="NicO"/>
    <property type="match status" value="1"/>
</dbReference>
<evidence type="ECO:0000256" key="8">
    <source>
        <dbReference type="ARBA" id="ARBA00022989"/>
    </source>
</evidence>
<dbReference type="OrthoDB" id="271709at2"/>
<evidence type="ECO:0000256" key="1">
    <source>
        <dbReference type="ARBA" id="ARBA00002510"/>
    </source>
</evidence>
<feature type="transmembrane region" description="Helical" evidence="13">
    <location>
        <begin position="91"/>
        <end position="109"/>
    </location>
</feature>
<feature type="transmembrane region" description="Helical" evidence="13">
    <location>
        <begin position="253"/>
        <end position="271"/>
    </location>
</feature>
<keyword evidence="10" id="KW-0921">Nickel transport</keyword>
<reference evidence="14 15" key="1">
    <citation type="journal article" date="2019" name="Front. Microbiol.">
        <title>In silico and Genetic Analyses of Cyclic Lipopeptide Synthetic Gene Clusters in Pseudomonas sp. 11K1.</title>
        <authorList>
            <person name="Zhao H."/>
            <person name="Liu Y.P."/>
            <person name="Zhang L.Q."/>
        </authorList>
    </citation>
    <scope>NUCLEOTIDE SEQUENCE [LARGE SCALE GENOMIC DNA]</scope>
    <source>
        <strain evidence="14 15">11K1</strain>
    </source>
</reference>
<keyword evidence="9" id="KW-0406">Ion transport</keyword>
<evidence type="ECO:0000256" key="5">
    <source>
        <dbReference type="ARBA" id="ARBA00022475"/>
    </source>
</evidence>
<dbReference type="GO" id="GO:0046583">
    <property type="term" value="F:monoatomic cation efflux transmembrane transporter activity"/>
    <property type="evidence" value="ECO:0007669"/>
    <property type="project" value="TreeGrafter"/>
</dbReference>
<evidence type="ECO:0000256" key="7">
    <source>
        <dbReference type="ARBA" id="ARBA00022692"/>
    </source>
</evidence>
<dbReference type="EMBL" id="CP035088">
    <property type="protein sequence ID" value="QBZ88977.1"/>
    <property type="molecule type" value="Genomic_DNA"/>
</dbReference>
<evidence type="ECO:0000256" key="11">
    <source>
        <dbReference type="ARBA" id="ARBA00023136"/>
    </source>
</evidence>
<evidence type="ECO:0000256" key="4">
    <source>
        <dbReference type="ARBA" id="ARBA00022448"/>
    </source>
</evidence>
<evidence type="ECO:0000256" key="12">
    <source>
        <dbReference type="ARBA" id="ARBA00023285"/>
    </source>
</evidence>
<dbReference type="InterPro" id="IPR011541">
    <property type="entry name" value="Ni/Co_transpt_high_affinity"/>
</dbReference>
<keyword evidence="5" id="KW-1003">Cell membrane</keyword>
<evidence type="ECO:0000313" key="14">
    <source>
        <dbReference type="EMBL" id="QBZ88977.1"/>
    </source>
</evidence>
<evidence type="ECO:0000256" key="3">
    <source>
        <dbReference type="ARBA" id="ARBA00022426"/>
    </source>
</evidence>
<evidence type="ECO:0000256" key="6">
    <source>
        <dbReference type="ARBA" id="ARBA00022596"/>
    </source>
</evidence>
<feature type="transmembrane region" description="Helical" evidence="13">
    <location>
        <begin position="54"/>
        <end position="79"/>
    </location>
</feature>
<dbReference type="AlphaFoldDB" id="A0A4P7PED3"/>